<name>A0A2P7S4U5_9HYPH</name>
<dbReference type="InterPro" id="IPR037523">
    <property type="entry name" value="VOC_core"/>
</dbReference>
<dbReference type="InterPro" id="IPR029068">
    <property type="entry name" value="Glyas_Bleomycin-R_OHBP_Dase"/>
</dbReference>
<organism evidence="2 3">
    <name type="scientific">Kumtagia ephedrae</name>
    <dbReference type="NCBI Taxonomy" id="2116701"/>
    <lineage>
        <taxon>Bacteria</taxon>
        <taxon>Pseudomonadati</taxon>
        <taxon>Pseudomonadota</taxon>
        <taxon>Alphaproteobacteria</taxon>
        <taxon>Hyphomicrobiales</taxon>
        <taxon>Phyllobacteriaceae</taxon>
        <taxon>Kumtagia</taxon>
    </lineage>
</organism>
<reference evidence="2 3" key="1">
    <citation type="submission" date="2018-03" db="EMBL/GenBank/DDBJ databases">
        <title>The draft genome of Mesorhizobium sp. 6GN-30.</title>
        <authorList>
            <person name="Liu L."/>
            <person name="Li L."/>
            <person name="Wang T."/>
            <person name="Zhang X."/>
            <person name="Liang L."/>
        </authorList>
    </citation>
    <scope>NUCLEOTIDE SEQUENCE [LARGE SCALE GENOMIC DNA]</scope>
    <source>
        <strain evidence="2 3">6GN30</strain>
    </source>
</reference>
<dbReference type="Pfam" id="PF18029">
    <property type="entry name" value="Glyoxalase_6"/>
    <property type="match status" value="1"/>
</dbReference>
<dbReference type="RefSeq" id="WP_106773544.1">
    <property type="nucleotide sequence ID" value="NZ_PXYK01000017.1"/>
</dbReference>
<dbReference type="PANTHER" id="PTHR35908">
    <property type="entry name" value="HYPOTHETICAL FUSION PROTEIN"/>
    <property type="match status" value="1"/>
</dbReference>
<gene>
    <name evidence="2" type="ORF">C7I84_17700</name>
</gene>
<dbReference type="Gene3D" id="3.10.180.10">
    <property type="entry name" value="2,3-Dihydroxybiphenyl 1,2-Dioxygenase, domain 1"/>
    <property type="match status" value="1"/>
</dbReference>
<dbReference type="PROSITE" id="PS51819">
    <property type="entry name" value="VOC"/>
    <property type="match status" value="1"/>
</dbReference>
<evidence type="ECO:0000259" key="1">
    <source>
        <dbReference type="PROSITE" id="PS51819"/>
    </source>
</evidence>
<accession>A0A2P7S4U5</accession>
<comment type="caution">
    <text evidence="2">The sequence shown here is derived from an EMBL/GenBank/DDBJ whole genome shotgun (WGS) entry which is preliminary data.</text>
</comment>
<protein>
    <recommendedName>
        <fullName evidence="1">VOC domain-containing protein</fullName>
    </recommendedName>
</protein>
<dbReference type="AlphaFoldDB" id="A0A2P7S4U5"/>
<dbReference type="PANTHER" id="PTHR35908:SF1">
    <property type="entry name" value="CONSERVED PROTEIN"/>
    <property type="match status" value="1"/>
</dbReference>
<evidence type="ECO:0000313" key="2">
    <source>
        <dbReference type="EMBL" id="PSJ57480.1"/>
    </source>
</evidence>
<dbReference type="InterPro" id="IPR041581">
    <property type="entry name" value="Glyoxalase_6"/>
</dbReference>
<dbReference type="Proteomes" id="UP000241229">
    <property type="component" value="Unassembled WGS sequence"/>
</dbReference>
<dbReference type="CDD" id="cd06587">
    <property type="entry name" value="VOC"/>
    <property type="match status" value="1"/>
</dbReference>
<dbReference type="OrthoDB" id="69243at2"/>
<proteinExistence type="predicted"/>
<feature type="domain" description="VOC" evidence="1">
    <location>
        <begin position="2"/>
        <end position="112"/>
    </location>
</feature>
<sequence>MKIHAITIDTANPQKLAAWWSEALGIAIGNDYGQIVQLAASPAVPPFQFQKIEDAPTQRNRVHVDLKTPDLDGETARLVALGATVVQKFELPQIRYTTLTDPDGNKFDLIAE</sequence>
<keyword evidence="3" id="KW-1185">Reference proteome</keyword>
<dbReference type="EMBL" id="PXYK01000017">
    <property type="protein sequence ID" value="PSJ57480.1"/>
    <property type="molecule type" value="Genomic_DNA"/>
</dbReference>
<evidence type="ECO:0000313" key="3">
    <source>
        <dbReference type="Proteomes" id="UP000241229"/>
    </source>
</evidence>
<dbReference type="SUPFAM" id="SSF54593">
    <property type="entry name" value="Glyoxalase/Bleomycin resistance protein/Dihydroxybiphenyl dioxygenase"/>
    <property type="match status" value="1"/>
</dbReference>